<keyword evidence="10" id="KW-1185">Reference proteome</keyword>
<keyword evidence="4 7" id="KW-0812">Transmembrane</keyword>
<dbReference type="AlphaFoldDB" id="A0A5C8ZN76"/>
<feature type="transmembrane region" description="Helical" evidence="7">
    <location>
        <begin position="41"/>
        <end position="63"/>
    </location>
</feature>
<feature type="transmembrane region" description="Helical" evidence="7">
    <location>
        <begin position="247"/>
        <end position="265"/>
    </location>
</feature>
<dbReference type="InterPro" id="IPR005829">
    <property type="entry name" value="Sugar_transporter_CS"/>
</dbReference>
<feature type="transmembrane region" description="Helical" evidence="7">
    <location>
        <begin position="99"/>
        <end position="119"/>
    </location>
</feature>
<organism evidence="9 10">
    <name type="scientific">Parahaliea maris</name>
    <dbReference type="NCBI Taxonomy" id="2716870"/>
    <lineage>
        <taxon>Bacteria</taxon>
        <taxon>Pseudomonadati</taxon>
        <taxon>Pseudomonadota</taxon>
        <taxon>Gammaproteobacteria</taxon>
        <taxon>Cellvibrionales</taxon>
        <taxon>Halieaceae</taxon>
        <taxon>Parahaliea</taxon>
    </lineage>
</organism>
<dbReference type="PANTHER" id="PTHR23517:SF2">
    <property type="entry name" value="MULTIDRUG RESISTANCE PROTEIN MDTH"/>
    <property type="match status" value="1"/>
</dbReference>
<evidence type="ECO:0000313" key="9">
    <source>
        <dbReference type="EMBL" id="TXS89918.1"/>
    </source>
</evidence>
<dbReference type="InterPro" id="IPR011701">
    <property type="entry name" value="MFS"/>
</dbReference>
<dbReference type="PROSITE" id="PS00216">
    <property type="entry name" value="SUGAR_TRANSPORT_1"/>
    <property type="match status" value="1"/>
</dbReference>
<comment type="caution">
    <text evidence="9">The sequence shown here is derived from an EMBL/GenBank/DDBJ whole genome shotgun (WGS) entry which is preliminary data.</text>
</comment>
<keyword evidence="2" id="KW-0813">Transport</keyword>
<evidence type="ECO:0000256" key="5">
    <source>
        <dbReference type="ARBA" id="ARBA00022989"/>
    </source>
</evidence>
<name>A0A5C8ZN76_9GAMM</name>
<dbReference type="GO" id="GO:0005886">
    <property type="term" value="C:plasma membrane"/>
    <property type="evidence" value="ECO:0007669"/>
    <property type="project" value="UniProtKB-SubCell"/>
</dbReference>
<evidence type="ECO:0000259" key="8">
    <source>
        <dbReference type="PROSITE" id="PS50850"/>
    </source>
</evidence>
<feature type="transmembrane region" description="Helical" evidence="7">
    <location>
        <begin position="75"/>
        <end position="93"/>
    </location>
</feature>
<dbReference type="Pfam" id="PF07690">
    <property type="entry name" value="MFS_1"/>
    <property type="match status" value="1"/>
</dbReference>
<reference evidence="9 10" key="1">
    <citation type="submission" date="2019-08" db="EMBL/GenBank/DDBJ databases">
        <title>Parahaliea maris sp. nov., isolated from the surface seawater.</title>
        <authorList>
            <person name="Liu Y."/>
        </authorList>
    </citation>
    <scope>NUCLEOTIDE SEQUENCE [LARGE SCALE GENOMIC DNA]</scope>
    <source>
        <strain evidence="9 10">HSLHS9</strain>
    </source>
</reference>
<feature type="transmembrane region" description="Helical" evidence="7">
    <location>
        <begin position="12"/>
        <end position="35"/>
    </location>
</feature>
<feature type="transmembrane region" description="Helical" evidence="7">
    <location>
        <begin position="131"/>
        <end position="153"/>
    </location>
</feature>
<dbReference type="SUPFAM" id="SSF103473">
    <property type="entry name" value="MFS general substrate transporter"/>
    <property type="match status" value="1"/>
</dbReference>
<dbReference type="InterPro" id="IPR050171">
    <property type="entry name" value="MFS_Transporters"/>
</dbReference>
<keyword evidence="6 7" id="KW-0472">Membrane</keyword>
<proteinExistence type="predicted"/>
<dbReference type="GO" id="GO:0022857">
    <property type="term" value="F:transmembrane transporter activity"/>
    <property type="evidence" value="ECO:0007669"/>
    <property type="project" value="InterPro"/>
</dbReference>
<evidence type="ECO:0000313" key="10">
    <source>
        <dbReference type="Proteomes" id="UP000321039"/>
    </source>
</evidence>
<gene>
    <name evidence="9" type="ORF">FV139_19275</name>
</gene>
<evidence type="ECO:0000256" key="7">
    <source>
        <dbReference type="SAM" id="Phobius"/>
    </source>
</evidence>
<keyword evidence="3" id="KW-1003">Cell membrane</keyword>
<dbReference type="EMBL" id="VRZA01000009">
    <property type="protein sequence ID" value="TXS89918.1"/>
    <property type="molecule type" value="Genomic_DNA"/>
</dbReference>
<protein>
    <submittedName>
        <fullName evidence="9">MFS transporter</fullName>
    </submittedName>
</protein>
<keyword evidence="5 7" id="KW-1133">Transmembrane helix</keyword>
<evidence type="ECO:0000256" key="2">
    <source>
        <dbReference type="ARBA" id="ARBA00022448"/>
    </source>
</evidence>
<dbReference type="Proteomes" id="UP000321039">
    <property type="component" value="Unassembled WGS sequence"/>
</dbReference>
<dbReference type="InterPro" id="IPR020846">
    <property type="entry name" value="MFS_dom"/>
</dbReference>
<evidence type="ECO:0000256" key="1">
    <source>
        <dbReference type="ARBA" id="ARBA00004651"/>
    </source>
</evidence>
<feature type="transmembrane region" description="Helical" evidence="7">
    <location>
        <begin position="210"/>
        <end position="235"/>
    </location>
</feature>
<sequence length="405" mass="42025">MNPFERRTVASLALLYSFRMLGLFMVLPLLALYAADLPGASPTLIGLALGVYGLSQALLQIPLGWLSDRVGRRPVIVGGLLMFALGSLIAGLADSVQGIILGRALQGAGAIAGTIMALVADQTRSEQRTKAMAIVGASIGLAFTFALILGPLVASWGGLSAVFFLTVVLALAGIGVVLLVVPSSPVSARAHDEVGARGNMLRYSLSDPELLRLNAGVFILHFILMAAFLVIPGMLESGLGVSREAHWQVYLAVVLLSLLGVLPLMRRAERGGRPRQAFAAGLAILSLALALLAAPEIPALLWLGLWLFFVGFNYLEATLPSLVSKTVSARGRGTALGIYATCQFLGAFAGGALGGVLLAQWGAHGLALLCLGLALGWLLLALPRMTAIAGGAEPAATAEGELPRP</sequence>
<feature type="transmembrane region" description="Helical" evidence="7">
    <location>
        <begin position="277"/>
        <end position="293"/>
    </location>
</feature>
<dbReference type="CDD" id="cd17472">
    <property type="entry name" value="MFS_YajR_like"/>
    <property type="match status" value="1"/>
</dbReference>
<evidence type="ECO:0000256" key="6">
    <source>
        <dbReference type="ARBA" id="ARBA00023136"/>
    </source>
</evidence>
<feature type="transmembrane region" description="Helical" evidence="7">
    <location>
        <begin position="336"/>
        <end position="359"/>
    </location>
</feature>
<feature type="transmembrane region" description="Helical" evidence="7">
    <location>
        <begin position="365"/>
        <end position="382"/>
    </location>
</feature>
<comment type="subcellular location">
    <subcellularLocation>
        <location evidence="1">Cell membrane</location>
        <topology evidence="1">Multi-pass membrane protein</topology>
    </subcellularLocation>
</comment>
<feature type="domain" description="Major facilitator superfamily (MFS) profile" evidence="8">
    <location>
        <begin position="8"/>
        <end position="386"/>
    </location>
</feature>
<feature type="transmembrane region" description="Helical" evidence="7">
    <location>
        <begin position="299"/>
        <end position="315"/>
    </location>
</feature>
<evidence type="ECO:0000256" key="3">
    <source>
        <dbReference type="ARBA" id="ARBA00022475"/>
    </source>
</evidence>
<accession>A0A5C8ZN76</accession>
<feature type="transmembrane region" description="Helical" evidence="7">
    <location>
        <begin position="159"/>
        <end position="181"/>
    </location>
</feature>
<dbReference type="InterPro" id="IPR036259">
    <property type="entry name" value="MFS_trans_sf"/>
</dbReference>
<dbReference type="Gene3D" id="1.20.1250.20">
    <property type="entry name" value="MFS general substrate transporter like domains"/>
    <property type="match status" value="1"/>
</dbReference>
<dbReference type="PANTHER" id="PTHR23517">
    <property type="entry name" value="RESISTANCE PROTEIN MDTM, PUTATIVE-RELATED-RELATED"/>
    <property type="match status" value="1"/>
</dbReference>
<dbReference type="PROSITE" id="PS50850">
    <property type="entry name" value="MFS"/>
    <property type="match status" value="1"/>
</dbReference>
<evidence type="ECO:0000256" key="4">
    <source>
        <dbReference type="ARBA" id="ARBA00022692"/>
    </source>
</evidence>